<evidence type="ECO:0000313" key="3">
    <source>
        <dbReference type="Proteomes" id="UP000324767"/>
    </source>
</evidence>
<reference evidence="2 3" key="1">
    <citation type="submission" date="2019-09" db="EMBL/GenBank/DDBJ databases">
        <title>The hologenome of the rock-dwelling lichen Lasallia pustulata.</title>
        <authorList>
            <person name="Greshake Tzovaras B."/>
            <person name="Segers F."/>
            <person name="Bicker A."/>
            <person name="Dal Grande F."/>
            <person name="Otte J."/>
            <person name="Hankeln T."/>
            <person name="Schmitt I."/>
            <person name="Ebersberger I."/>
        </authorList>
    </citation>
    <scope>NUCLEOTIDE SEQUENCE [LARGE SCALE GENOMIC DNA]</scope>
    <source>
        <strain evidence="2">A1-1</strain>
    </source>
</reference>
<keyword evidence="1" id="KW-0175">Coiled coil</keyword>
<organism evidence="2 3">
    <name type="scientific">Lasallia pustulata</name>
    <dbReference type="NCBI Taxonomy" id="136370"/>
    <lineage>
        <taxon>Eukaryota</taxon>
        <taxon>Fungi</taxon>
        <taxon>Dikarya</taxon>
        <taxon>Ascomycota</taxon>
        <taxon>Pezizomycotina</taxon>
        <taxon>Lecanoromycetes</taxon>
        <taxon>OSLEUM clade</taxon>
        <taxon>Umbilicariomycetidae</taxon>
        <taxon>Umbilicariales</taxon>
        <taxon>Umbilicariaceae</taxon>
        <taxon>Lasallia</taxon>
    </lineage>
</organism>
<accession>A0A5M8PMK2</accession>
<feature type="coiled-coil region" evidence="1">
    <location>
        <begin position="87"/>
        <end position="114"/>
    </location>
</feature>
<name>A0A5M8PMK2_9LECA</name>
<evidence type="ECO:0000256" key="1">
    <source>
        <dbReference type="SAM" id="Coils"/>
    </source>
</evidence>
<dbReference type="EMBL" id="VXIT01000009">
    <property type="protein sequence ID" value="KAA6410170.1"/>
    <property type="molecule type" value="Genomic_DNA"/>
</dbReference>
<dbReference type="AlphaFoldDB" id="A0A5M8PMK2"/>
<dbReference type="OrthoDB" id="10417816at2759"/>
<sequence length="119" mass="13751">MATSTLPDPSKPTAEALQDALDEYDRLFIVHASRITAYDQAHRLLHRSSAVLYRLEREAPSPSPIPWLHENRKRYVSYLRGSAGSKMRLAREEIRVIRVEIKRTEELIAELKKQLAVEK</sequence>
<proteinExistence type="predicted"/>
<protein>
    <submittedName>
        <fullName evidence="2">Uncharacterized protein</fullName>
    </submittedName>
</protein>
<gene>
    <name evidence="2" type="ORF">FRX48_05591</name>
</gene>
<dbReference type="Proteomes" id="UP000324767">
    <property type="component" value="Unassembled WGS sequence"/>
</dbReference>
<evidence type="ECO:0000313" key="2">
    <source>
        <dbReference type="EMBL" id="KAA6410170.1"/>
    </source>
</evidence>
<comment type="caution">
    <text evidence="2">The sequence shown here is derived from an EMBL/GenBank/DDBJ whole genome shotgun (WGS) entry which is preliminary data.</text>
</comment>